<proteinExistence type="predicted"/>
<name>A0AAN6IFS0_9EURO</name>
<organism evidence="1 2">
    <name type="scientific">Exophiala viscosa</name>
    <dbReference type="NCBI Taxonomy" id="2486360"/>
    <lineage>
        <taxon>Eukaryota</taxon>
        <taxon>Fungi</taxon>
        <taxon>Dikarya</taxon>
        <taxon>Ascomycota</taxon>
        <taxon>Pezizomycotina</taxon>
        <taxon>Eurotiomycetes</taxon>
        <taxon>Chaetothyriomycetidae</taxon>
        <taxon>Chaetothyriales</taxon>
        <taxon>Herpotrichiellaceae</taxon>
        <taxon>Exophiala</taxon>
    </lineage>
</organism>
<evidence type="ECO:0000313" key="1">
    <source>
        <dbReference type="EMBL" id="KAI1615385.1"/>
    </source>
</evidence>
<comment type="caution">
    <text evidence="1">The sequence shown here is derived from an EMBL/GenBank/DDBJ whole genome shotgun (WGS) entry which is preliminary data.</text>
</comment>
<dbReference type="EMBL" id="MU404352">
    <property type="protein sequence ID" value="KAI1615385.1"/>
    <property type="molecule type" value="Genomic_DNA"/>
</dbReference>
<evidence type="ECO:0000313" key="2">
    <source>
        <dbReference type="Proteomes" id="UP001203852"/>
    </source>
</evidence>
<sequence>MAQSRPLTAVLGFLETSLPHGLAGVLRHECYVPVMAAHCTEGLVGESTDNLLGTDAGQWGHFSLQDLRSGICSALQMTRGIRSGNGES</sequence>
<reference evidence="1" key="1">
    <citation type="journal article" date="2022" name="bioRxiv">
        <title>Deciphering the potential niche of two novel black yeast fungi from a biological soil crust based on their genomes, phenotypes, and melanin regulation.</title>
        <authorList>
            <consortium name="DOE Joint Genome Institute"/>
            <person name="Carr E.C."/>
            <person name="Barton Q."/>
            <person name="Grambo S."/>
            <person name="Sullivan M."/>
            <person name="Renfro C.M."/>
            <person name="Kuo A."/>
            <person name="Pangilinan J."/>
            <person name="Lipzen A."/>
            <person name="Keymanesh K."/>
            <person name="Savage E."/>
            <person name="Barry K."/>
            <person name="Grigoriev I.V."/>
            <person name="Riekhof W.R."/>
            <person name="Harris S.S."/>
        </authorList>
    </citation>
    <scope>NUCLEOTIDE SEQUENCE</scope>
    <source>
        <strain evidence="1">JF 03-4F</strain>
    </source>
</reference>
<dbReference type="AlphaFoldDB" id="A0AAN6IFS0"/>
<accession>A0AAN6IFS0</accession>
<gene>
    <name evidence="1" type="ORF">EDD36DRAFT_187829</name>
</gene>
<dbReference type="Proteomes" id="UP001203852">
    <property type="component" value="Unassembled WGS sequence"/>
</dbReference>
<keyword evidence="2" id="KW-1185">Reference proteome</keyword>
<protein>
    <submittedName>
        <fullName evidence="1">Uncharacterized protein</fullName>
    </submittedName>
</protein>